<dbReference type="Proteomes" id="UP001310890">
    <property type="component" value="Unassembled WGS sequence"/>
</dbReference>
<dbReference type="GO" id="GO:0043248">
    <property type="term" value="P:proteasome assembly"/>
    <property type="evidence" value="ECO:0007669"/>
    <property type="project" value="TreeGrafter"/>
</dbReference>
<dbReference type="PANTHER" id="PTHR42342:SF1">
    <property type="entry name" value="STATIONARY PHASE PROTEIN 5"/>
    <property type="match status" value="1"/>
</dbReference>
<dbReference type="EMBL" id="JAVRRL010000015">
    <property type="protein sequence ID" value="KAK5114892.1"/>
    <property type="molecule type" value="Genomic_DNA"/>
</dbReference>
<name>A0AAN7TL85_9PEZI</name>
<dbReference type="GO" id="GO:0070628">
    <property type="term" value="F:proteasome binding"/>
    <property type="evidence" value="ECO:0007669"/>
    <property type="project" value="InterPro"/>
</dbReference>
<protein>
    <recommendedName>
        <fullName evidence="4">Casein kinase II beta 2 subunit</fullName>
    </recommendedName>
</protein>
<evidence type="ECO:0000313" key="2">
    <source>
        <dbReference type="EMBL" id="KAK5114892.1"/>
    </source>
</evidence>
<dbReference type="InterPro" id="IPR038816">
    <property type="entry name" value="Stationary_phase_5"/>
</dbReference>
<dbReference type="AlphaFoldDB" id="A0AAN7TL85"/>
<evidence type="ECO:0000256" key="1">
    <source>
        <dbReference type="SAM" id="MobiDB-lite"/>
    </source>
</evidence>
<feature type="region of interest" description="Disordered" evidence="1">
    <location>
        <begin position="406"/>
        <end position="427"/>
    </location>
</feature>
<evidence type="ECO:0008006" key="4">
    <source>
        <dbReference type="Google" id="ProtNLM"/>
    </source>
</evidence>
<evidence type="ECO:0000313" key="3">
    <source>
        <dbReference type="Proteomes" id="UP001310890"/>
    </source>
</evidence>
<sequence>MPPVSGLVHWHHYIARNIKTIKAALAKAARAVDAHVSGQPAGKLEPILVRNTPKHPLHPLARIRQNQSRWFSTSRQAVEGSARHFSSSGAGKSGAKYDRASFPKSVVSTHISKSSGRAPFAHTLRPNLTGGTLGRTAGGYTLGGSRAGGARYFSHTPAAQAQVVQNVSQAVRAFLIGGQKAQYNGLDARGEKRFKAVTGLQHESGRKMKELPRATPGSYVDFRVNPTVTALATMTGVVGFTKSDTESAAHLNTDGLLDVLSSDFSRALKDLAAVMDDLRRLSSLGDLPITYEGSHLRIHFPGCDADTVSGLCEELNITRGSVFQDEAFDAFAGTEIALLFPFAPASDLAGSDTGSLYEAAFPVVPSKYQAIDIQSLISPSIEHLAYSTQSAQSDSDLEREVVENPWLSTPSGYGSVHSGSDYESDKHSPLEYQGFEGIYKFIGELDAVRKK</sequence>
<comment type="caution">
    <text evidence="2">The sequence shown here is derived from an EMBL/GenBank/DDBJ whole genome shotgun (WGS) entry which is preliminary data.</text>
</comment>
<accession>A0AAN7TL85</accession>
<organism evidence="2 3">
    <name type="scientific">Meristemomyces frigidus</name>
    <dbReference type="NCBI Taxonomy" id="1508187"/>
    <lineage>
        <taxon>Eukaryota</taxon>
        <taxon>Fungi</taxon>
        <taxon>Dikarya</taxon>
        <taxon>Ascomycota</taxon>
        <taxon>Pezizomycotina</taxon>
        <taxon>Dothideomycetes</taxon>
        <taxon>Dothideomycetidae</taxon>
        <taxon>Mycosphaerellales</taxon>
        <taxon>Teratosphaeriaceae</taxon>
        <taxon>Meristemomyces</taxon>
    </lineage>
</organism>
<gene>
    <name evidence="2" type="ORF">LTR62_002051</name>
</gene>
<proteinExistence type="predicted"/>
<dbReference type="PANTHER" id="PTHR42342">
    <property type="entry name" value="STATIONARY PHASE PROTEIN 5"/>
    <property type="match status" value="1"/>
</dbReference>
<reference evidence="2" key="1">
    <citation type="submission" date="2023-08" db="EMBL/GenBank/DDBJ databases">
        <title>Black Yeasts Isolated from many extreme environments.</title>
        <authorList>
            <person name="Coleine C."/>
            <person name="Stajich J.E."/>
            <person name="Selbmann L."/>
        </authorList>
    </citation>
    <scope>NUCLEOTIDE SEQUENCE</scope>
    <source>
        <strain evidence="2">CCFEE 5401</strain>
    </source>
</reference>